<gene>
    <name evidence="1" type="ORF">A7L45_09810</name>
</gene>
<dbReference type="RefSeq" id="WP_071612628.1">
    <property type="nucleotide sequence ID" value="NZ_CP015756.1"/>
</dbReference>
<organism evidence="1 2">
    <name type="scientific">Clostridium estertheticum subsp. estertheticum</name>
    <dbReference type="NCBI Taxonomy" id="1552"/>
    <lineage>
        <taxon>Bacteria</taxon>
        <taxon>Bacillati</taxon>
        <taxon>Bacillota</taxon>
        <taxon>Clostridia</taxon>
        <taxon>Eubacteriales</taxon>
        <taxon>Clostridiaceae</taxon>
        <taxon>Clostridium</taxon>
    </lineage>
</organism>
<accession>A0A1J0GG46</accession>
<protein>
    <submittedName>
        <fullName evidence="1">DUF5104 domain-containing protein</fullName>
    </submittedName>
</protein>
<dbReference type="PROSITE" id="PS51257">
    <property type="entry name" value="PROKAR_LIPOPROTEIN"/>
    <property type="match status" value="1"/>
</dbReference>
<dbReference type="Gene3D" id="3.10.450.50">
    <property type="match status" value="1"/>
</dbReference>
<keyword evidence="2" id="KW-1185">Reference proteome</keyword>
<reference evidence="2" key="1">
    <citation type="journal article" date="2016" name="Front. Microbiol.">
        <title>Complete Genome Sequence of Clostridium estertheticum DSM 8809, a Microbe Identified in Spoiled Vacuum Packed Beef.</title>
        <authorList>
            <person name="Yu Z."/>
            <person name="Gunn L."/>
            <person name="Brennan E."/>
            <person name="Reid R."/>
            <person name="Wall P.G."/>
            <person name="Gaora O.P."/>
            <person name="Hurley D."/>
            <person name="Bolton D."/>
            <person name="Fanning S."/>
        </authorList>
    </citation>
    <scope>NUCLEOTIDE SEQUENCE [LARGE SCALE GENOMIC DNA]</scope>
    <source>
        <strain evidence="2">DSM 8809</strain>
    </source>
</reference>
<dbReference type="AlphaFoldDB" id="A0A1J0GG46"/>
<dbReference type="STRING" id="1552.A7L45_09810"/>
<proteinExistence type="predicted"/>
<dbReference type="Pfam" id="PF17117">
    <property type="entry name" value="DUF5104"/>
    <property type="match status" value="1"/>
</dbReference>
<evidence type="ECO:0000313" key="2">
    <source>
        <dbReference type="Proteomes" id="UP000182569"/>
    </source>
</evidence>
<dbReference type="EMBL" id="CP015756">
    <property type="protein sequence ID" value="APC40338.1"/>
    <property type="molecule type" value="Genomic_DNA"/>
</dbReference>
<dbReference type="KEGG" id="ceu:A7L45_09810"/>
<name>A0A1J0GG46_9CLOT</name>
<dbReference type="OrthoDB" id="2071028at2"/>
<dbReference type="Proteomes" id="UP000182569">
    <property type="component" value="Chromosome"/>
</dbReference>
<evidence type="ECO:0000313" key="1">
    <source>
        <dbReference type="EMBL" id="APC40338.1"/>
    </source>
</evidence>
<sequence>MNIKRLILFITIITLSLGLTACGSVKINLMKARESALNDEISNDNKIGNAHIKKIIECLESNDKKGLRKMFSPKALKEAKDIDGGIDYIMEFYKGKMKSRDEGTIPTKDHNEDGERKSELDCKYTVTTDKDTYIVFFKDQTVDTKNPDNVGISMLQIIKESDRKKYFDWGEGKSKCAGIYRPATVKN</sequence>
<dbReference type="InterPro" id="IPR031344">
    <property type="entry name" value="DUF5104"/>
</dbReference>